<dbReference type="GO" id="GO:0006777">
    <property type="term" value="P:Mo-molybdopterin cofactor biosynthetic process"/>
    <property type="evidence" value="ECO:0007669"/>
    <property type="project" value="InterPro"/>
</dbReference>
<dbReference type="InterPro" id="IPR044672">
    <property type="entry name" value="MOCS2A"/>
</dbReference>
<accession>T0QYM0</accession>
<reference evidence="2 3" key="1">
    <citation type="submission" date="2012-04" db="EMBL/GenBank/DDBJ databases">
        <title>The Genome Sequence of Saprolegnia declina VS20.</title>
        <authorList>
            <consortium name="The Broad Institute Genome Sequencing Platform"/>
            <person name="Russ C."/>
            <person name="Nusbaum C."/>
            <person name="Tyler B."/>
            <person name="van West P."/>
            <person name="Dieguez-Uribeondo J."/>
            <person name="de Bruijn I."/>
            <person name="Tripathy S."/>
            <person name="Jiang R."/>
            <person name="Young S.K."/>
            <person name="Zeng Q."/>
            <person name="Gargeya S."/>
            <person name="Fitzgerald M."/>
            <person name="Haas B."/>
            <person name="Abouelleil A."/>
            <person name="Alvarado L."/>
            <person name="Arachchi H.M."/>
            <person name="Berlin A."/>
            <person name="Chapman S.B."/>
            <person name="Goldberg J."/>
            <person name="Griggs A."/>
            <person name="Gujja S."/>
            <person name="Hansen M."/>
            <person name="Howarth C."/>
            <person name="Imamovic A."/>
            <person name="Larimer J."/>
            <person name="McCowen C."/>
            <person name="Montmayeur A."/>
            <person name="Murphy C."/>
            <person name="Neiman D."/>
            <person name="Pearson M."/>
            <person name="Priest M."/>
            <person name="Roberts A."/>
            <person name="Saif S."/>
            <person name="Shea T."/>
            <person name="Sisk P."/>
            <person name="Sykes S."/>
            <person name="Wortman J."/>
            <person name="Nusbaum C."/>
            <person name="Birren B."/>
        </authorList>
    </citation>
    <scope>NUCLEOTIDE SEQUENCE [LARGE SCALE GENOMIC DNA]</scope>
    <source>
        <strain evidence="2 3">VS20</strain>
    </source>
</reference>
<dbReference type="STRING" id="1156394.T0QYM0"/>
<dbReference type="GO" id="GO:1990133">
    <property type="term" value="C:molybdopterin adenylyltransferase complex"/>
    <property type="evidence" value="ECO:0007669"/>
    <property type="project" value="TreeGrafter"/>
</dbReference>
<dbReference type="InParanoid" id="T0QYM0"/>
<evidence type="ECO:0000313" key="3">
    <source>
        <dbReference type="Proteomes" id="UP000030762"/>
    </source>
</evidence>
<keyword evidence="3" id="KW-1185">Reference proteome</keyword>
<dbReference type="Gene3D" id="3.10.20.30">
    <property type="match status" value="1"/>
</dbReference>
<dbReference type="GeneID" id="19943941"/>
<sequence>MVRVKALYFAAARELLGLREEKIDLGDAPTTATFRATLATKYPHAAEYIQDITLAVNLEYVLGDDVRRLHDDDEVALIPPISGG</sequence>
<proteinExistence type="predicted"/>
<dbReference type="Proteomes" id="UP000030762">
    <property type="component" value="Unassembled WGS sequence"/>
</dbReference>
<dbReference type="EMBL" id="JH767138">
    <property type="protein sequence ID" value="EQC39791.1"/>
    <property type="molecule type" value="Genomic_DNA"/>
</dbReference>
<dbReference type="GO" id="GO:0000166">
    <property type="term" value="F:nucleotide binding"/>
    <property type="evidence" value="ECO:0007669"/>
    <property type="project" value="UniProtKB-KW"/>
</dbReference>
<dbReference type="CDD" id="cd00754">
    <property type="entry name" value="Ubl_MoaD"/>
    <property type="match status" value="1"/>
</dbReference>
<organism evidence="2 3">
    <name type="scientific">Saprolegnia diclina (strain VS20)</name>
    <dbReference type="NCBI Taxonomy" id="1156394"/>
    <lineage>
        <taxon>Eukaryota</taxon>
        <taxon>Sar</taxon>
        <taxon>Stramenopiles</taxon>
        <taxon>Oomycota</taxon>
        <taxon>Saprolegniomycetes</taxon>
        <taxon>Saprolegniales</taxon>
        <taxon>Saprolegniaceae</taxon>
        <taxon>Saprolegnia</taxon>
    </lineage>
</organism>
<dbReference type="InterPro" id="IPR012675">
    <property type="entry name" value="Beta-grasp_dom_sf"/>
</dbReference>
<dbReference type="VEuPathDB" id="FungiDB:SDRG_03214"/>
<evidence type="ECO:0000313" key="2">
    <source>
        <dbReference type="EMBL" id="EQC39791.1"/>
    </source>
</evidence>
<dbReference type="SUPFAM" id="SSF54285">
    <property type="entry name" value="MoaD/ThiS"/>
    <property type="match status" value="1"/>
</dbReference>
<dbReference type="Pfam" id="PF02597">
    <property type="entry name" value="ThiS"/>
    <property type="match status" value="1"/>
</dbReference>
<keyword evidence="1" id="KW-0547">Nucleotide-binding</keyword>
<dbReference type="PANTHER" id="PTHR33359:SF1">
    <property type="entry name" value="MOLYBDOPTERIN SYNTHASE SULFUR CARRIER SUBUNIT"/>
    <property type="match status" value="1"/>
</dbReference>
<protein>
    <recommendedName>
        <fullName evidence="4">Molybdopterin synthase sulfur carrier subunit</fullName>
    </recommendedName>
</protein>
<dbReference type="AlphaFoldDB" id="T0QYM0"/>
<dbReference type="NCBIfam" id="TIGR01682">
    <property type="entry name" value="moaD"/>
    <property type="match status" value="1"/>
</dbReference>
<gene>
    <name evidence="2" type="ORF">SDRG_03214</name>
</gene>
<dbReference type="OMA" id="DECHTDA"/>
<dbReference type="InterPro" id="IPR016155">
    <property type="entry name" value="Mopterin_synth/thiamin_S_b"/>
</dbReference>
<dbReference type="UniPathway" id="UPA00344"/>
<dbReference type="RefSeq" id="XP_008607063.1">
    <property type="nucleotide sequence ID" value="XM_008608841.1"/>
</dbReference>
<dbReference type="OrthoDB" id="5531344at2759"/>
<dbReference type="PANTHER" id="PTHR33359">
    <property type="entry name" value="MOLYBDOPTERIN SYNTHASE SULFUR CARRIER SUBUNIT"/>
    <property type="match status" value="1"/>
</dbReference>
<evidence type="ECO:0008006" key="4">
    <source>
        <dbReference type="Google" id="ProtNLM"/>
    </source>
</evidence>
<dbReference type="eggNOG" id="ENOG502SD3I">
    <property type="taxonomic scope" value="Eukaryota"/>
</dbReference>
<dbReference type="InterPro" id="IPR003749">
    <property type="entry name" value="ThiS/MoaD-like"/>
</dbReference>
<name>T0QYM0_SAPDV</name>
<evidence type="ECO:0000256" key="1">
    <source>
        <dbReference type="ARBA" id="ARBA00022741"/>
    </source>
</evidence>